<accession>A0A2H3DM73</accession>
<dbReference type="AlphaFoldDB" id="A0A2H3DM73"/>
<dbReference type="Proteomes" id="UP000217790">
    <property type="component" value="Unassembled WGS sequence"/>
</dbReference>
<dbReference type="EMBL" id="KZ293650">
    <property type="protein sequence ID" value="PBK96319.1"/>
    <property type="molecule type" value="Genomic_DNA"/>
</dbReference>
<evidence type="ECO:0000313" key="2">
    <source>
        <dbReference type="Proteomes" id="UP000217790"/>
    </source>
</evidence>
<proteinExistence type="predicted"/>
<keyword evidence="2" id="KW-1185">Reference proteome</keyword>
<protein>
    <submittedName>
        <fullName evidence="1">Uncharacterized protein</fullName>
    </submittedName>
</protein>
<dbReference type="InParanoid" id="A0A2H3DM73"/>
<gene>
    <name evidence="1" type="ORF">ARMGADRAFT_692017</name>
</gene>
<name>A0A2H3DM73_ARMGA</name>
<sequence length="178" mass="20884">MSYLRSACAYYYRTLKIYSYNYYQAYHTRNRSRLHRVWTLSEVVLCISFRYAEAGDKRSFFRRIWHHLKAAPSCIRPIPRLCVPRSRLSLLTGTKPSHSIGFASSRGHIRLMHIRIPSISRMSPPHSCINHKRPLFSRCRSSFRGWKCLGKMLKARYYSELYLNPLPTSGSSLIHGQL</sequence>
<evidence type="ECO:0000313" key="1">
    <source>
        <dbReference type="EMBL" id="PBK96319.1"/>
    </source>
</evidence>
<organism evidence="1 2">
    <name type="scientific">Armillaria gallica</name>
    <name type="common">Bulbous honey fungus</name>
    <name type="synonym">Armillaria bulbosa</name>
    <dbReference type="NCBI Taxonomy" id="47427"/>
    <lineage>
        <taxon>Eukaryota</taxon>
        <taxon>Fungi</taxon>
        <taxon>Dikarya</taxon>
        <taxon>Basidiomycota</taxon>
        <taxon>Agaricomycotina</taxon>
        <taxon>Agaricomycetes</taxon>
        <taxon>Agaricomycetidae</taxon>
        <taxon>Agaricales</taxon>
        <taxon>Marasmiineae</taxon>
        <taxon>Physalacriaceae</taxon>
        <taxon>Armillaria</taxon>
    </lineage>
</organism>
<reference evidence="2" key="1">
    <citation type="journal article" date="2017" name="Nat. Ecol. Evol.">
        <title>Genome expansion and lineage-specific genetic innovations in the forest pathogenic fungi Armillaria.</title>
        <authorList>
            <person name="Sipos G."/>
            <person name="Prasanna A.N."/>
            <person name="Walter M.C."/>
            <person name="O'Connor E."/>
            <person name="Balint B."/>
            <person name="Krizsan K."/>
            <person name="Kiss B."/>
            <person name="Hess J."/>
            <person name="Varga T."/>
            <person name="Slot J."/>
            <person name="Riley R."/>
            <person name="Boka B."/>
            <person name="Rigling D."/>
            <person name="Barry K."/>
            <person name="Lee J."/>
            <person name="Mihaltcheva S."/>
            <person name="LaButti K."/>
            <person name="Lipzen A."/>
            <person name="Waldron R."/>
            <person name="Moloney N.M."/>
            <person name="Sperisen C."/>
            <person name="Kredics L."/>
            <person name="Vagvoelgyi C."/>
            <person name="Patrignani A."/>
            <person name="Fitzpatrick D."/>
            <person name="Nagy I."/>
            <person name="Doyle S."/>
            <person name="Anderson J.B."/>
            <person name="Grigoriev I.V."/>
            <person name="Gueldener U."/>
            <person name="Muensterkoetter M."/>
            <person name="Nagy L.G."/>
        </authorList>
    </citation>
    <scope>NUCLEOTIDE SEQUENCE [LARGE SCALE GENOMIC DNA]</scope>
    <source>
        <strain evidence="2">Ar21-2</strain>
    </source>
</reference>